<comment type="caution">
    <text evidence="2">The sequence shown here is derived from an EMBL/GenBank/DDBJ whole genome shotgun (WGS) entry which is preliminary data.</text>
</comment>
<protein>
    <submittedName>
        <fullName evidence="2">Uncharacterized protein</fullName>
    </submittedName>
</protein>
<organism evidence="2 3">
    <name type="scientific">Chrysophaeum taylorii</name>
    <dbReference type="NCBI Taxonomy" id="2483200"/>
    <lineage>
        <taxon>Eukaryota</taxon>
        <taxon>Sar</taxon>
        <taxon>Stramenopiles</taxon>
        <taxon>Ochrophyta</taxon>
        <taxon>Pelagophyceae</taxon>
        <taxon>Pelagomonadales</taxon>
        <taxon>Pelagomonadaceae</taxon>
        <taxon>Chrysophaeum</taxon>
    </lineage>
</organism>
<evidence type="ECO:0000256" key="1">
    <source>
        <dbReference type="SAM" id="MobiDB-lite"/>
    </source>
</evidence>
<reference evidence="2" key="1">
    <citation type="submission" date="2023-01" db="EMBL/GenBank/DDBJ databases">
        <title>Metagenome sequencing of chrysophaentin producing Chrysophaeum taylorii.</title>
        <authorList>
            <person name="Davison J."/>
            <person name="Bewley C."/>
        </authorList>
    </citation>
    <scope>NUCLEOTIDE SEQUENCE</scope>
    <source>
        <strain evidence="2">NIES-1699</strain>
    </source>
</reference>
<gene>
    <name evidence="2" type="ORF">CTAYLR_006811</name>
</gene>
<keyword evidence="3" id="KW-1185">Reference proteome</keyword>
<feature type="region of interest" description="Disordered" evidence="1">
    <location>
        <begin position="1"/>
        <end position="54"/>
    </location>
</feature>
<accession>A0AAD7UBK9</accession>
<evidence type="ECO:0000313" key="2">
    <source>
        <dbReference type="EMBL" id="KAJ8601790.1"/>
    </source>
</evidence>
<name>A0AAD7UBK9_9STRA</name>
<feature type="compositionally biased region" description="Basic residues" evidence="1">
    <location>
        <begin position="16"/>
        <end position="26"/>
    </location>
</feature>
<sequence>MSSYSRVKAGGLKLKGGVKRSGQTKKRQAEESREVAPVASEEEEMKVQVGTGRLSTSGTTVHGFDTKFMDELVVGDAIIVTHPTTLTEETRIVKMVLSNASISISSPFSSDLSSTCSFRYISAPREVETAEMKEARLKKLKVVREDGAVGDYAGSGGTTFVYRKRKAGAVGGSNGYQIVKERLHEHKTRTELLEMRVKYKSDRHCA</sequence>
<proteinExistence type="predicted"/>
<dbReference type="AlphaFoldDB" id="A0AAD7UBK9"/>
<dbReference type="Proteomes" id="UP001230188">
    <property type="component" value="Unassembled WGS sequence"/>
</dbReference>
<dbReference type="EMBL" id="JAQMWT010000404">
    <property type="protein sequence ID" value="KAJ8601790.1"/>
    <property type="molecule type" value="Genomic_DNA"/>
</dbReference>
<evidence type="ECO:0000313" key="3">
    <source>
        <dbReference type="Proteomes" id="UP001230188"/>
    </source>
</evidence>